<comment type="caution">
    <text evidence="1">The sequence shown here is derived from an EMBL/GenBank/DDBJ whole genome shotgun (WGS) entry which is preliminary data.</text>
</comment>
<dbReference type="Proteomes" id="UP000027341">
    <property type="component" value="Unassembled WGS sequence"/>
</dbReference>
<dbReference type="AlphaFoldDB" id="A0A066ZWU5"/>
<evidence type="ECO:0000313" key="2">
    <source>
        <dbReference type="Proteomes" id="UP000027341"/>
    </source>
</evidence>
<reference evidence="1 2" key="1">
    <citation type="submission" date="2014-04" db="EMBL/GenBank/DDBJ databases">
        <title>Draft genome sequence of Hydrogenovibrio marinus MH-110, a model organism for aerobic H2 metabolism.</title>
        <authorList>
            <person name="Cha H.J."/>
            <person name="Jo B.H."/>
            <person name="Hwang B.H."/>
        </authorList>
    </citation>
    <scope>NUCLEOTIDE SEQUENCE [LARGE SCALE GENOMIC DNA]</scope>
    <source>
        <strain evidence="1 2">MH-110</strain>
    </source>
</reference>
<sequence>MSSQNAALYEVYYQDSPDSPADKDIVFSIEEAQESVLGFYNDCIQKYLSGDVEPLKSYDEVALLQNQYARQLKGKAWFVAVQEDKMLEIESDGIDDIFGEELDFSEKLPSVDELDTIFDTISDQFFIRLTTNLKRNLENRRVFLKDSEIHQIVSDALWHQVTDAFLISRQDKDIQADAVAAPEVFLVMVKNDDAAVYFGTEYIDAADQSNDDDLQVIVDTAQMLAEKYETTIRTHQFEGMVEGWNWTKIESILKAGGIMPAEKPNLLRVLQDIESLRLSVNAHATVDSFEYHMDAFDAYVFCGDDTKEVLTININHQFQQDQIHLTVEDVVKAIEIEPNRWVCGDLLSTEVIVNPRKYFNTSIQNLVR</sequence>
<evidence type="ECO:0000313" key="1">
    <source>
        <dbReference type="EMBL" id="KDN96724.1"/>
    </source>
</evidence>
<protein>
    <submittedName>
        <fullName evidence="1">Uncharacterized protein</fullName>
    </submittedName>
</protein>
<keyword evidence="2" id="KW-1185">Reference proteome</keyword>
<name>A0A066ZWU5_HYDMR</name>
<dbReference type="EMBL" id="JMIU01000001">
    <property type="protein sequence ID" value="KDN96724.1"/>
    <property type="molecule type" value="Genomic_DNA"/>
</dbReference>
<proteinExistence type="predicted"/>
<accession>A0A066ZWU5</accession>
<organism evidence="1 2">
    <name type="scientific">Hydrogenovibrio marinus</name>
    <dbReference type="NCBI Taxonomy" id="28885"/>
    <lineage>
        <taxon>Bacteria</taxon>
        <taxon>Pseudomonadati</taxon>
        <taxon>Pseudomonadota</taxon>
        <taxon>Gammaproteobacteria</taxon>
        <taxon>Thiotrichales</taxon>
        <taxon>Piscirickettsiaceae</taxon>
        <taxon>Hydrogenovibrio</taxon>
    </lineage>
</organism>
<gene>
    <name evidence="1" type="ORF">EI16_10780</name>
</gene>
<dbReference type="RefSeq" id="WP_029907688.1">
    <property type="nucleotide sequence ID" value="NZ_AP020335.1"/>
</dbReference>